<dbReference type="AlphaFoldDB" id="A0A8J2JQH7"/>
<keyword evidence="4" id="KW-0472">Membrane</keyword>
<evidence type="ECO:0000256" key="3">
    <source>
        <dbReference type="ARBA" id="ARBA00023004"/>
    </source>
</evidence>
<keyword evidence="7" id="KW-1185">Reference proteome</keyword>
<keyword evidence="4" id="KW-1133">Transmembrane helix</keyword>
<dbReference type="GO" id="GO:0008395">
    <property type="term" value="F:steroid hydroxylase activity"/>
    <property type="evidence" value="ECO:0007669"/>
    <property type="project" value="TreeGrafter"/>
</dbReference>
<gene>
    <name evidence="6" type="ORF">AFUS01_LOCUS14223</name>
</gene>
<evidence type="ECO:0000256" key="1">
    <source>
        <dbReference type="ARBA" id="ARBA00010617"/>
    </source>
</evidence>
<dbReference type="GO" id="GO:0006082">
    <property type="term" value="P:organic acid metabolic process"/>
    <property type="evidence" value="ECO:0007669"/>
    <property type="project" value="TreeGrafter"/>
</dbReference>
<dbReference type="PANTHER" id="PTHR24300:SF403">
    <property type="entry name" value="CYTOCHROME P450 306A1"/>
    <property type="match status" value="1"/>
</dbReference>
<evidence type="ECO:0000256" key="5">
    <source>
        <dbReference type="SAM" id="SignalP"/>
    </source>
</evidence>
<dbReference type="GO" id="GO:0005737">
    <property type="term" value="C:cytoplasm"/>
    <property type="evidence" value="ECO:0007669"/>
    <property type="project" value="TreeGrafter"/>
</dbReference>
<evidence type="ECO:0000256" key="4">
    <source>
        <dbReference type="SAM" id="Phobius"/>
    </source>
</evidence>
<comment type="similarity">
    <text evidence="1">Belongs to the cytochrome P450 family.</text>
</comment>
<dbReference type="Pfam" id="PF00067">
    <property type="entry name" value="p450"/>
    <property type="match status" value="1"/>
</dbReference>
<name>A0A8J2JQH7_9HEXA</name>
<evidence type="ECO:0000256" key="2">
    <source>
        <dbReference type="ARBA" id="ARBA00022723"/>
    </source>
</evidence>
<dbReference type="GO" id="GO:0006805">
    <property type="term" value="P:xenobiotic metabolic process"/>
    <property type="evidence" value="ECO:0007669"/>
    <property type="project" value="TreeGrafter"/>
</dbReference>
<feature type="signal peptide" evidence="5">
    <location>
        <begin position="1"/>
        <end position="17"/>
    </location>
</feature>
<dbReference type="GO" id="GO:0020037">
    <property type="term" value="F:heme binding"/>
    <property type="evidence" value="ECO:0007669"/>
    <property type="project" value="InterPro"/>
</dbReference>
<keyword evidence="2" id="KW-0479">Metal-binding</keyword>
<evidence type="ECO:0000313" key="7">
    <source>
        <dbReference type="Proteomes" id="UP000708208"/>
    </source>
</evidence>
<evidence type="ECO:0008006" key="8">
    <source>
        <dbReference type="Google" id="ProtNLM"/>
    </source>
</evidence>
<dbReference type="PANTHER" id="PTHR24300">
    <property type="entry name" value="CYTOCHROME P450 508A4-RELATED"/>
    <property type="match status" value="1"/>
</dbReference>
<dbReference type="OrthoDB" id="3934656at2759"/>
<feature type="transmembrane region" description="Helical" evidence="4">
    <location>
        <begin position="33"/>
        <end position="51"/>
    </location>
</feature>
<keyword evidence="4" id="KW-0812">Transmembrane</keyword>
<protein>
    <recommendedName>
        <fullName evidence="8">Cytochrome P450</fullName>
    </recommendedName>
</protein>
<organism evidence="6 7">
    <name type="scientific">Allacma fusca</name>
    <dbReference type="NCBI Taxonomy" id="39272"/>
    <lineage>
        <taxon>Eukaryota</taxon>
        <taxon>Metazoa</taxon>
        <taxon>Ecdysozoa</taxon>
        <taxon>Arthropoda</taxon>
        <taxon>Hexapoda</taxon>
        <taxon>Collembola</taxon>
        <taxon>Symphypleona</taxon>
        <taxon>Sminthuridae</taxon>
        <taxon>Allacma</taxon>
    </lineage>
</organism>
<dbReference type="InterPro" id="IPR050182">
    <property type="entry name" value="Cytochrome_P450_fam2"/>
</dbReference>
<dbReference type="EMBL" id="CAJVCH010119445">
    <property type="protein sequence ID" value="CAG7725257.1"/>
    <property type="molecule type" value="Genomic_DNA"/>
</dbReference>
<feature type="chain" id="PRO_5035257615" description="Cytochrome P450" evidence="5">
    <location>
        <begin position="18"/>
        <end position="127"/>
    </location>
</feature>
<dbReference type="InterPro" id="IPR001128">
    <property type="entry name" value="Cyt_P450"/>
</dbReference>
<comment type="caution">
    <text evidence="6">The sequence shown here is derived from an EMBL/GenBank/DDBJ whole genome shotgun (WGS) entry which is preliminary data.</text>
</comment>
<keyword evidence="5" id="KW-0732">Signal</keyword>
<proteinExistence type="inferred from homology"/>
<dbReference type="GO" id="GO:0016712">
    <property type="term" value="F:oxidoreductase activity, acting on paired donors, with incorporation or reduction of molecular oxygen, reduced flavin or flavoprotein as one donor, and incorporation of one atom of oxygen"/>
    <property type="evidence" value="ECO:0007669"/>
    <property type="project" value="TreeGrafter"/>
</dbReference>
<keyword evidence="3" id="KW-0408">Iron</keyword>
<reference evidence="6" key="1">
    <citation type="submission" date="2021-06" db="EMBL/GenBank/DDBJ databases">
        <authorList>
            <person name="Hodson N. C."/>
            <person name="Mongue J. A."/>
            <person name="Jaron S. K."/>
        </authorList>
    </citation>
    <scope>NUCLEOTIDE SEQUENCE</scope>
</reference>
<evidence type="ECO:0000313" key="6">
    <source>
        <dbReference type="EMBL" id="CAG7725257.1"/>
    </source>
</evidence>
<accession>A0A8J2JQH7</accession>
<dbReference type="GO" id="GO:0005506">
    <property type="term" value="F:iron ion binding"/>
    <property type="evidence" value="ECO:0007669"/>
    <property type="project" value="InterPro"/>
</dbReference>
<dbReference type="Proteomes" id="UP000708208">
    <property type="component" value="Unassembled WGS sequence"/>
</dbReference>
<sequence>MITELVVLFLVVTIVWGFFGKRDEKFPPGPTGLGWLGYVFMFGSKVGKTLIRLKRTGAPIVGARLGIYRVILINDAKLIRQAMNMDVFSGRPRLNIFTNRKGDGIPRGIVMTDGPQWKEQRSGNIHR</sequence>